<feature type="domain" description="PpiC" evidence="8">
    <location>
        <begin position="241"/>
        <end position="356"/>
    </location>
</feature>
<dbReference type="InterPro" id="IPR052029">
    <property type="entry name" value="PpiD_chaperone"/>
</dbReference>
<dbReference type="Proteomes" id="UP000254920">
    <property type="component" value="Unassembled WGS sequence"/>
</dbReference>
<dbReference type="PANTHER" id="PTHR47529:SF1">
    <property type="entry name" value="PERIPLASMIC CHAPERONE PPID"/>
    <property type="match status" value="1"/>
</dbReference>
<evidence type="ECO:0000259" key="8">
    <source>
        <dbReference type="Pfam" id="PF13145"/>
    </source>
</evidence>
<gene>
    <name evidence="9" type="primary">ppiD</name>
    <name evidence="9" type="ORF">NCTC12475_00057</name>
</gene>
<evidence type="ECO:0000256" key="3">
    <source>
        <dbReference type="ARBA" id="ARBA00022692"/>
    </source>
</evidence>
<keyword evidence="5" id="KW-0472">Membrane</keyword>
<evidence type="ECO:0000256" key="4">
    <source>
        <dbReference type="ARBA" id="ARBA00022989"/>
    </source>
</evidence>
<sequence length="484" mass="56284">MITWMQKNKKYLVVTIWISTIAFVGAGFVGWGAYDFNSDRSKSVAKVGHRTVSIEEFQQRYSNFYNYYNNMFDGKFTKEQAEQMGLDNIALQNLIQESLLLNYADDIGIRVSEKDIANSIIKDVNFQKDGVFDRSLYENILKTNGIKPAKFEESLKKTILLQKLFNALNIPSSKDDIEMLASSFFMQDRVAIDVVTPDKNVSINEEGLKKTWEENKNKFQTEKSYELKALYIPSINVDLNETELLAFYDENRGNYRDINDKILEYKEVKDSVKQDYNMKETRKIALEKYVEFKKDTNIANQNLLVKESNATFPVVELENAKANDILKPFEYDNGYLIAKVEKVNLPKPKTYEDARNDTMDIYMAKITKKSLEDKAKKSLENFSGKDIGFISRDTKKSFDNITESEFQIFVSQLFEQTNKKGYILLDKKAIVYEILEQNLLNNNKLVEYKDMLTQSSNSLINDELNSDLVSSLLKRYKIEQYYKR</sequence>
<proteinExistence type="inferred from homology"/>
<name>A0A381DGR0_9BACT</name>
<evidence type="ECO:0000256" key="2">
    <source>
        <dbReference type="ARBA" id="ARBA00022475"/>
    </source>
</evidence>
<keyword evidence="4" id="KW-1133">Transmembrane helix</keyword>
<dbReference type="EC" id="5.2.1.8" evidence="9"/>
<dbReference type="EMBL" id="UFVD01000001">
    <property type="protein sequence ID" value="SUX09478.1"/>
    <property type="molecule type" value="Genomic_DNA"/>
</dbReference>
<dbReference type="GeneID" id="93090512"/>
<dbReference type="Pfam" id="PF13624">
    <property type="entry name" value="SurA_N_3"/>
    <property type="match status" value="1"/>
</dbReference>
<evidence type="ECO:0000256" key="5">
    <source>
        <dbReference type="ARBA" id="ARBA00023136"/>
    </source>
</evidence>
<accession>A0A381DGR0</accession>
<dbReference type="Gene3D" id="1.10.4030.10">
    <property type="entry name" value="Porin chaperone SurA, peptide-binding domain"/>
    <property type="match status" value="1"/>
</dbReference>
<dbReference type="STRING" id="32024.GCA_000788295_00238"/>
<keyword evidence="3" id="KW-0812">Transmembrane</keyword>
<dbReference type="InterPro" id="IPR027304">
    <property type="entry name" value="Trigger_fact/SurA_dom_sf"/>
</dbReference>
<protein>
    <submittedName>
        <fullName evidence="9">Putative peptidyl-prolyl cis-trans isomerase D-like protein</fullName>
        <ecNumber evidence="9">5.2.1.8</ecNumber>
    </submittedName>
</protein>
<evidence type="ECO:0000256" key="6">
    <source>
        <dbReference type="ARBA" id="ARBA00023186"/>
    </source>
</evidence>
<evidence type="ECO:0000313" key="10">
    <source>
        <dbReference type="Proteomes" id="UP000254920"/>
    </source>
</evidence>
<organism evidence="9 10">
    <name type="scientific">Campylobacter sputorum subsp. sputorum</name>
    <dbReference type="NCBI Taxonomy" id="32024"/>
    <lineage>
        <taxon>Bacteria</taxon>
        <taxon>Pseudomonadati</taxon>
        <taxon>Campylobacterota</taxon>
        <taxon>Epsilonproteobacteria</taxon>
        <taxon>Campylobacterales</taxon>
        <taxon>Campylobacteraceae</taxon>
        <taxon>Campylobacter</taxon>
    </lineage>
</organism>
<dbReference type="RefSeq" id="WP_089182348.1">
    <property type="nucleotide sequence ID" value="NZ_CP043427.1"/>
</dbReference>
<evidence type="ECO:0000256" key="1">
    <source>
        <dbReference type="ARBA" id="ARBA00004401"/>
    </source>
</evidence>
<reference evidence="9 10" key="1">
    <citation type="submission" date="2018-06" db="EMBL/GenBank/DDBJ databases">
        <authorList>
            <consortium name="Pathogen Informatics"/>
            <person name="Doyle S."/>
        </authorList>
    </citation>
    <scope>NUCLEOTIDE SEQUENCE [LARGE SCALE GENOMIC DNA]</scope>
    <source>
        <strain evidence="9 10">NCTC12475</strain>
    </source>
</reference>
<keyword evidence="6" id="KW-0143">Chaperone</keyword>
<evidence type="ECO:0000313" key="9">
    <source>
        <dbReference type="EMBL" id="SUX09478.1"/>
    </source>
</evidence>
<dbReference type="GO" id="GO:0005886">
    <property type="term" value="C:plasma membrane"/>
    <property type="evidence" value="ECO:0007669"/>
    <property type="project" value="UniProtKB-SubCell"/>
</dbReference>
<dbReference type="AlphaFoldDB" id="A0A381DGR0"/>
<dbReference type="SUPFAM" id="SSF109998">
    <property type="entry name" value="Triger factor/SurA peptide-binding domain-like"/>
    <property type="match status" value="1"/>
</dbReference>
<dbReference type="GO" id="GO:0003755">
    <property type="term" value="F:peptidyl-prolyl cis-trans isomerase activity"/>
    <property type="evidence" value="ECO:0007669"/>
    <property type="project" value="UniProtKB-EC"/>
</dbReference>
<keyword evidence="10" id="KW-1185">Reference proteome</keyword>
<dbReference type="OrthoDB" id="9788030at2"/>
<comment type="similarity">
    <text evidence="7">Belongs to the PpiD chaperone family.</text>
</comment>
<dbReference type="PANTHER" id="PTHR47529">
    <property type="entry name" value="PEPTIDYL-PROLYL CIS-TRANS ISOMERASE D"/>
    <property type="match status" value="1"/>
</dbReference>
<keyword evidence="2" id="KW-1003">Cell membrane</keyword>
<evidence type="ECO:0000256" key="7">
    <source>
        <dbReference type="ARBA" id="ARBA00038408"/>
    </source>
</evidence>
<keyword evidence="9" id="KW-0413">Isomerase</keyword>
<dbReference type="InterPro" id="IPR000297">
    <property type="entry name" value="PPIase_PpiC"/>
</dbReference>
<comment type="subcellular location">
    <subcellularLocation>
        <location evidence="1">Cell membrane</location>
        <topology evidence="1">Single-pass type II membrane protein</topology>
    </subcellularLocation>
</comment>
<dbReference type="Pfam" id="PF13145">
    <property type="entry name" value="Rotamase_2"/>
    <property type="match status" value="1"/>
</dbReference>